<proteinExistence type="predicted"/>
<protein>
    <submittedName>
        <fullName evidence="2">Uncharacterized protein</fullName>
    </submittedName>
</protein>
<accession>A0A135RY43</accession>
<name>A0A135RY43_9PEZI</name>
<evidence type="ECO:0000313" key="2">
    <source>
        <dbReference type="EMBL" id="KXH28427.1"/>
    </source>
</evidence>
<reference evidence="2 3" key="1">
    <citation type="submission" date="2014-02" db="EMBL/GenBank/DDBJ databases">
        <title>The genome sequence of Colletotrichum salicis CBS 607.94.</title>
        <authorList>
            <person name="Baroncelli R."/>
            <person name="Thon M.R."/>
        </authorList>
    </citation>
    <scope>NUCLEOTIDE SEQUENCE [LARGE SCALE GENOMIC DNA]</scope>
    <source>
        <strain evidence="2 3">CBS 607.94</strain>
    </source>
</reference>
<dbReference type="AlphaFoldDB" id="A0A135RY43"/>
<evidence type="ECO:0000256" key="1">
    <source>
        <dbReference type="SAM" id="MobiDB-lite"/>
    </source>
</evidence>
<dbReference type="EMBL" id="JFFI01002620">
    <property type="protein sequence ID" value="KXH28427.1"/>
    <property type="molecule type" value="Genomic_DNA"/>
</dbReference>
<feature type="compositionally biased region" description="Low complexity" evidence="1">
    <location>
        <begin position="54"/>
        <end position="63"/>
    </location>
</feature>
<sequence length="159" mass="17941">MGRFAAIPRRVLIVHKACADCKRESNLKSQMRRASEWWHSTRPVPGKQEDPLCPDGRPGRIPYRGPPLPDPEYSMPRRVRRNATLLENKILEIRDTASSSLLRRSPKLSAPDSITGGLCSEDLRRTKTDDTSGRIETTLDVNDNCITQKPTRISSQAYS</sequence>
<evidence type="ECO:0000313" key="3">
    <source>
        <dbReference type="Proteomes" id="UP000070121"/>
    </source>
</evidence>
<dbReference type="Proteomes" id="UP000070121">
    <property type="component" value="Unassembled WGS sequence"/>
</dbReference>
<gene>
    <name evidence="2" type="ORF">CSAL01_10690</name>
</gene>
<organism evidence="2 3">
    <name type="scientific">Colletotrichum salicis</name>
    <dbReference type="NCBI Taxonomy" id="1209931"/>
    <lineage>
        <taxon>Eukaryota</taxon>
        <taxon>Fungi</taxon>
        <taxon>Dikarya</taxon>
        <taxon>Ascomycota</taxon>
        <taxon>Pezizomycotina</taxon>
        <taxon>Sordariomycetes</taxon>
        <taxon>Hypocreomycetidae</taxon>
        <taxon>Glomerellales</taxon>
        <taxon>Glomerellaceae</taxon>
        <taxon>Colletotrichum</taxon>
        <taxon>Colletotrichum acutatum species complex</taxon>
    </lineage>
</organism>
<feature type="region of interest" description="Disordered" evidence="1">
    <location>
        <begin position="38"/>
        <end position="76"/>
    </location>
</feature>
<keyword evidence="3" id="KW-1185">Reference proteome</keyword>
<comment type="caution">
    <text evidence="2">The sequence shown here is derived from an EMBL/GenBank/DDBJ whole genome shotgun (WGS) entry which is preliminary data.</text>
</comment>